<feature type="transmembrane region" description="Helical" evidence="10">
    <location>
        <begin position="669"/>
        <end position="688"/>
    </location>
</feature>
<keyword evidence="6 10" id="KW-0472">Membrane</keyword>
<dbReference type="GO" id="GO:0022841">
    <property type="term" value="F:potassium ion leak channel activity"/>
    <property type="evidence" value="ECO:0007669"/>
    <property type="project" value="TreeGrafter"/>
</dbReference>
<dbReference type="AlphaFoldDB" id="A0A166G4Y5"/>
<feature type="transmembrane region" description="Helical" evidence="10">
    <location>
        <begin position="321"/>
        <end position="340"/>
    </location>
</feature>
<dbReference type="SUPFAM" id="SSF81324">
    <property type="entry name" value="Voltage-gated potassium channels"/>
    <property type="match status" value="2"/>
</dbReference>
<gene>
    <name evidence="12" type="ORF">FIBSPDRAFT_864901</name>
</gene>
<feature type="compositionally biased region" description="Polar residues" evidence="9">
    <location>
        <begin position="878"/>
        <end position="889"/>
    </location>
</feature>
<evidence type="ECO:0000256" key="5">
    <source>
        <dbReference type="ARBA" id="ARBA00023065"/>
    </source>
</evidence>
<evidence type="ECO:0000256" key="1">
    <source>
        <dbReference type="ARBA" id="ARBA00004141"/>
    </source>
</evidence>
<name>A0A166G4Y5_9AGAM</name>
<dbReference type="GO" id="GO:0015271">
    <property type="term" value="F:outward rectifier potassium channel activity"/>
    <property type="evidence" value="ECO:0007669"/>
    <property type="project" value="TreeGrafter"/>
</dbReference>
<evidence type="ECO:0000256" key="10">
    <source>
        <dbReference type="SAM" id="Phobius"/>
    </source>
</evidence>
<dbReference type="PANTHER" id="PTHR11003:SF342">
    <property type="entry name" value="OUTWARD-RECTIFIER POTASSIUM CHANNEL TOK1"/>
    <property type="match status" value="1"/>
</dbReference>
<feature type="domain" description="Potassium channel" evidence="11">
    <location>
        <begin position="621"/>
        <end position="691"/>
    </location>
</feature>
<evidence type="ECO:0000256" key="6">
    <source>
        <dbReference type="ARBA" id="ARBA00023136"/>
    </source>
</evidence>
<evidence type="ECO:0000256" key="4">
    <source>
        <dbReference type="ARBA" id="ARBA00022989"/>
    </source>
</evidence>
<evidence type="ECO:0000313" key="12">
    <source>
        <dbReference type="EMBL" id="KZP17478.1"/>
    </source>
</evidence>
<feature type="transmembrane region" description="Helical" evidence="10">
    <location>
        <begin position="118"/>
        <end position="136"/>
    </location>
</feature>
<dbReference type="PANTHER" id="PTHR11003">
    <property type="entry name" value="POTASSIUM CHANNEL, SUBFAMILY K"/>
    <property type="match status" value="1"/>
</dbReference>
<protein>
    <submittedName>
        <fullName evidence="12">Voltage-gated potassium channel</fullName>
    </submittedName>
</protein>
<proteinExistence type="inferred from homology"/>
<feature type="domain" description="Potassium channel" evidence="11">
    <location>
        <begin position="272"/>
        <end position="344"/>
    </location>
</feature>
<dbReference type="InterPro" id="IPR013099">
    <property type="entry name" value="K_chnl_dom"/>
</dbReference>
<feature type="region of interest" description="Disordered" evidence="9">
    <location>
        <begin position="872"/>
        <end position="907"/>
    </location>
</feature>
<reference evidence="12 13" key="1">
    <citation type="journal article" date="2016" name="Mol. Biol. Evol.">
        <title>Comparative Genomics of Early-Diverging Mushroom-Forming Fungi Provides Insights into the Origins of Lignocellulose Decay Capabilities.</title>
        <authorList>
            <person name="Nagy L.G."/>
            <person name="Riley R."/>
            <person name="Tritt A."/>
            <person name="Adam C."/>
            <person name="Daum C."/>
            <person name="Floudas D."/>
            <person name="Sun H."/>
            <person name="Yadav J.S."/>
            <person name="Pangilinan J."/>
            <person name="Larsson K.H."/>
            <person name="Matsuura K."/>
            <person name="Barry K."/>
            <person name="Labutti K."/>
            <person name="Kuo R."/>
            <person name="Ohm R.A."/>
            <person name="Bhattacharya S.S."/>
            <person name="Shirouzu T."/>
            <person name="Yoshinaga Y."/>
            <person name="Martin F.M."/>
            <person name="Grigoriev I.V."/>
            <person name="Hibbett D.S."/>
        </authorList>
    </citation>
    <scope>NUCLEOTIDE SEQUENCE [LARGE SCALE GENOMIC DNA]</scope>
    <source>
        <strain evidence="12 13">CBS 109695</strain>
    </source>
</reference>
<dbReference type="OrthoDB" id="297496at2759"/>
<feature type="transmembrane region" description="Helical" evidence="10">
    <location>
        <begin position="610"/>
        <end position="631"/>
    </location>
</feature>
<dbReference type="Pfam" id="PF07885">
    <property type="entry name" value="Ion_trans_2"/>
    <property type="match status" value="2"/>
</dbReference>
<feature type="transmembrane region" description="Helical" evidence="10">
    <location>
        <begin position="190"/>
        <end position="213"/>
    </location>
</feature>
<dbReference type="STRING" id="436010.A0A166G4Y5"/>
<feature type="transmembrane region" description="Helical" evidence="10">
    <location>
        <begin position="156"/>
        <end position="178"/>
    </location>
</feature>
<evidence type="ECO:0000256" key="3">
    <source>
        <dbReference type="ARBA" id="ARBA00022692"/>
    </source>
</evidence>
<keyword evidence="4 10" id="KW-1133">Transmembrane helix</keyword>
<dbReference type="InterPro" id="IPR003280">
    <property type="entry name" value="2pore_dom_K_chnl"/>
</dbReference>
<feature type="transmembrane region" description="Helical" evidence="10">
    <location>
        <begin position="265"/>
        <end position="284"/>
    </location>
</feature>
<evidence type="ECO:0000313" key="13">
    <source>
        <dbReference type="Proteomes" id="UP000076532"/>
    </source>
</evidence>
<sequence length="920" mass="101960">MAAIKGFLLYITATSTHLFHNHDPEKGPPTEFTREDTFDMQVDNDPAQNDNDNDDEEVVDTGGRIFRRFDTGGTGFTSFSSNSRDSKLKIWLRKVSYFIFPPKEDVSSFVPNYRTGPIFSGIIIPFSILLEVPGLTDHWYVRTEENKTVEYRPNPLILDVGLSVSLACALIANVCLVMRFMEHRIKTMTISCVIALTIHDIINITAVATFGVVHRFDDGFTYGQPFWMTVCATIASTITNITLVRDLYITPDFNRSGSGLTRRQRSLVIIIIILFTYLCLGALANALMQKLSFIDGLYFSLVSIETIGFGDIVPKTTATRMFSLVYAVFGIMNLGVAIGMCRETILEALEVGYRKRVNVVRERRKEARKQRRVESRWRRAVEWRLQQANMPMWIHDGSRGPMHVAGGGRGAPRRRAPADGPGFVEVLAEWTGLKKSTGISHSRIMHGPPGMRLNLEALTHSQLEASALEAGVPLETLIPEGFLAADQHLPRVVDGTGSWAQHPLAQHIESAFRPTEARTPTHGRIGAISLILTRFAFAATHNHTPAPAPDEAGRGHVPFTHHDTIFAGDTIEPSANAFAVGQQYITRNRATSLDVGYDPVTVASIEKKAFYAKLTVAWTLFIVFWTIGSAIFSATEKWSYGTSMYFCFVAFSTIGYGDYSPQTPAGRSIFVVWAILGVGALTILISVVQEAYDSKYKRALHIGAFDKAVKRYRVKMQTNRNTRGVKASDADVARARINSDAGITLPESSKGLSDLQCDSPSKPVQEMLEAFPFQILQQARSFNQVVRAYAADDDDGSDASQEVIEGLKRLLDEITRSVGIGRVSNAEIMQETDARHTLFRLSIEKALLKMIDAAEDAVQAIQARDAALHAPHQDIRPNCTSEEGQSQPKNDAYGLHTSQSTRSVAVKSEPRAIDRAWDMT</sequence>
<evidence type="ECO:0000256" key="8">
    <source>
        <dbReference type="RuleBase" id="RU003857"/>
    </source>
</evidence>
<evidence type="ECO:0000256" key="2">
    <source>
        <dbReference type="ARBA" id="ARBA00022448"/>
    </source>
</evidence>
<dbReference type="PRINTS" id="PR01333">
    <property type="entry name" value="2POREKCHANEL"/>
</dbReference>
<evidence type="ECO:0000256" key="9">
    <source>
        <dbReference type="SAM" id="MobiDB-lite"/>
    </source>
</evidence>
<keyword evidence="5 8" id="KW-0406">Ion transport</keyword>
<dbReference type="GO" id="GO:0005886">
    <property type="term" value="C:plasma membrane"/>
    <property type="evidence" value="ECO:0007669"/>
    <property type="project" value="TreeGrafter"/>
</dbReference>
<comment type="subcellular location">
    <subcellularLocation>
        <location evidence="1">Membrane</location>
        <topology evidence="1">Multi-pass membrane protein</topology>
    </subcellularLocation>
</comment>
<feature type="transmembrane region" description="Helical" evidence="10">
    <location>
        <begin position="225"/>
        <end position="244"/>
    </location>
</feature>
<keyword evidence="3 8" id="KW-0812">Transmembrane</keyword>
<comment type="similarity">
    <text evidence="8">Belongs to the two pore domain potassium channel (TC 1.A.1.8) family.</text>
</comment>
<accession>A0A166G4Y5</accession>
<dbReference type="Proteomes" id="UP000076532">
    <property type="component" value="Unassembled WGS sequence"/>
</dbReference>
<evidence type="ECO:0000259" key="11">
    <source>
        <dbReference type="Pfam" id="PF07885"/>
    </source>
</evidence>
<keyword evidence="2 8" id="KW-0813">Transport</keyword>
<evidence type="ECO:0000256" key="7">
    <source>
        <dbReference type="ARBA" id="ARBA00023303"/>
    </source>
</evidence>
<dbReference type="GO" id="GO:0030322">
    <property type="term" value="P:stabilization of membrane potential"/>
    <property type="evidence" value="ECO:0007669"/>
    <property type="project" value="TreeGrafter"/>
</dbReference>
<dbReference type="Gene3D" id="1.10.287.70">
    <property type="match status" value="2"/>
</dbReference>
<organism evidence="12 13">
    <name type="scientific">Athelia psychrophila</name>
    <dbReference type="NCBI Taxonomy" id="1759441"/>
    <lineage>
        <taxon>Eukaryota</taxon>
        <taxon>Fungi</taxon>
        <taxon>Dikarya</taxon>
        <taxon>Basidiomycota</taxon>
        <taxon>Agaricomycotina</taxon>
        <taxon>Agaricomycetes</taxon>
        <taxon>Agaricomycetidae</taxon>
        <taxon>Atheliales</taxon>
        <taxon>Atheliaceae</taxon>
        <taxon>Athelia</taxon>
    </lineage>
</organism>
<keyword evidence="7 8" id="KW-0407">Ion channel</keyword>
<dbReference type="EMBL" id="KV417582">
    <property type="protein sequence ID" value="KZP17478.1"/>
    <property type="molecule type" value="Genomic_DNA"/>
</dbReference>
<keyword evidence="13" id="KW-1185">Reference proteome</keyword>